<comment type="catalytic activity">
    <reaction evidence="1">
        <text>ATP + protein L-histidine = ADP + protein N-phospho-L-histidine.</text>
        <dbReference type="EC" id="2.7.13.3"/>
    </reaction>
</comment>
<organism evidence="11 12">
    <name type="scientific">Caenispirillum salinarum AK4</name>
    <dbReference type="NCBI Taxonomy" id="1238182"/>
    <lineage>
        <taxon>Bacteria</taxon>
        <taxon>Pseudomonadati</taxon>
        <taxon>Pseudomonadota</taxon>
        <taxon>Alphaproteobacteria</taxon>
        <taxon>Rhodospirillales</taxon>
        <taxon>Novispirillaceae</taxon>
        <taxon>Caenispirillum</taxon>
    </lineage>
</organism>
<dbReference type="PRINTS" id="PR00344">
    <property type="entry name" value="BCTRLSENSOR"/>
</dbReference>
<dbReference type="InterPro" id="IPR005467">
    <property type="entry name" value="His_kinase_dom"/>
</dbReference>
<evidence type="ECO:0000256" key="3">
    <source>
        <dbReference type="ARBA" id="ARBA00012438"/>
    </source>
</evidence>
<evidence type="ECO:0000256" key="6">
    <source>
        <dbReference type="ARBA" id="ARBA00022777"/>
    </source>
</evidence>
<feature type="transmembrane region" description="Helical" evidence="8">
    <location>
        <begin position="379"/>
        <end position="402"/>
    </location>
</feature>
<proteinExistence type="predicted"/>
<evidence type="ECO:0000259" key="9">
    <source>
        <dbReference type="PROSITE" id="PS50109"/>
    </source>
</evidence>
<dbReference type="GO" id="GO:0005886">
    <property type="term" value="C:plasma membrane"/>
    <property type="evidence" value="ECO:0007669"/>
    <property type="project" value="TreeGrafter"/>
</dbReference>
<dbReference type="SMART" id="SM00387">
    <property type="entry name" value="HATPase_c"/>
    <property type="match status" value="1"/>
</dbReference>
<dbReference type="InterPro" id="IPR004358">
    <property type="entry name" value="Sig_transdc_His_kin-like_C"/>
</dbReference>
<name>K9GPC9_9PROT</name>
<keyword evidence="8" id="KW-0472">Membrane</keyword>
<keyword evidence="7" id="KW-0902">Two-component regulatory system</keyword>
<dbReference type="eggNOG" id="COG2205">
    <property type="taxonomic scope" value="Bacteria"/>
</dbReference>
<protein>
    <recommendedName>
        <fullName evidence="3">histidine kinase</fullName>
        <ecNumber evidence="3">2.7.13.3</ecNumber>
    </recommendedName>
</protein>
<evidence type="ECO:0000256" key="1">
    <source>
        <dbReference type="ARBA" id="ARBA00000085"/>
    </source>
</evidence>
<dbReference type="SMART" id="SM00304">
    <property type="entry name" value="HAMP"/>
    <property type="match status" value="1"/>
</dbReference>
<feature type="domain" description="Histidine kinase" evidence="9">
    <location>
        <begin position="600"/>
        <end position="820"/>
    </location>
</feature>
<dbReference type="RefSeq" id="WP_009542312.1">
    <property type="nucleotide sequence ID" value="NZ_ANHY01000021.1"/>
</dbReference>
<dbReference type="InterPro" id="IPR003594">
    <property type="entry name" value="HATPase_dom"/>
</dbReference>
<evidence type="ECO:0000256" key="8">
    <source>
        <dbReference type="SAM" id="Phobius"/>
    </source>
</evidence>
<evidence type="ECO:0000256" key="2">
    <source>
        <dbReference type="ARBA" id="ARBA00004370"/>
    </source>
</evidence>
<keyword evidence="8" id="KW-0812">Transmembrane</keyword>
<dbReference type="GO" id="GO:0000155">
    <property type="term" value="F:phosphorelay sensor kinase activity"/>
    <property type="evidence" value="ECO:0007669"/>
    <property type="project" value="InterPro"/>
</dbReference>
<evidence type="ECO:0000256" key="4">
    <source>
        <dbReference type="ARBA" id="ARBA00022553"/>
    </source>
</evidence>
<dbReference type="CDD" id="cd00082">
    <property type="entry name" value="HisKA"/>
    <property type="match status" value="1"/>
</dbReference>
<dbReference type="PROSITE" id="PS50885">
    <property type="entry name" value="HAMP"/>
    <property type="match status" value="1"/>
</dbReference>
<dbReference type="PANTHER" id="PTHR43047:SF72">
    <property type="entry name" value="OSMOSENSING HISTIDINE PROTEIN KINASE SLN1"/>
    <property type="match status" value="1"/>
</dbReference>
<comment type="subcellular location">
    <subcellularLocation>
        <location evidence="2">Membrane</location>
    </subcellularLocation>
</comment>
<feature type="domain" description="HAMP" evidence="10">
    <location>
        <begin position="407"/>
        <end position="459"/>
    </location>
</feature>
<gene>
    <name evidence="11" type="ORF">C882_1916</name>
</gene>
<reference evidence="11 12" key="1">
    <citation type="journal article" date="2013" name="Genome Announc.">
        <title>Draft Genome Sequence of an Alphaproteobacterium, Caenispirillum salinarum AK4(T), Isolated from a Solar Saltern.</title>
        <authorList>
            <person name="Khatri I."/>
            <person name="Singh A."/>
            <person name="Korpole S."/>
            <person name="Pinnaka A.K."/>
            <person name="Subramanian S."/>
        </authorList>
    </citation>
    <scope>NUCLEOTIDE SEQUENCE [LARGE SCALE GENOMIC DNA]</scope>
    <source>
        <strain evidence="11 12">AK4</strain>
    </source>
</reference>
<accession>K9GPC9</accession>
<dbReference type="Gene3D" id="1.10.287.130">
    <property type="match status" value="1"/>
</dbReference>
<sequence length="952" mass="102342">MARDADRLTLFRWMWRSYLRTALVPLLVVELTLIVAYFATNALTKDANIAAIRETAEQSLTEVARLNAGLAAERLAAVTDLTRVLQRRTADLVTGPLTVDPDEAARFTFDADGIVYYTDVNTGGAAGFYSGIVPVDEAMQRKAAALAVLDPVLRDVTESNALAVQAYYNTRDSYNRIYPFFDTAATYAQKLDIPSFNFYYEADAAHNPSRGVVWTDAYVDPAGQGWLTSAIAPVYDGKVLEGVVGIDITLNTIVDRVLDISTPWGGQAVLIGRDGTILAMPPEAEAALGLAEVGAHSYAEAVRTNTFKSEDYAIDRVAGLSDLPIMAEAGGVGTARLGGESHLVAWNLVPGVDWHLAVFVPEADLYQSAVAVGDRFDRLGLVIVGILVLFYIAFLTALYWVARSNAARLAAPLEDLSRTAGRIAEGAFHQPETSGPVAEITDLSHAVARMGRQLGEKTDRLVAASRSLEESDAFRRSLIENLPVPVVFFGDNPDVVIAHNSAYDALVAEHGHDAVREALTPMAADGAAEVEREDILELSGAGGRPRRYTARRTRLWHLGRRGTLCVMLDVSVLEEARASIAAARDRALEAARLKSEFLAKVTHELRTPLNGIIGLTELTEGETDLERVRRDTRAIGRNARNLLAIVEDLLDLSAVESGQVTVEAAWFTPARLVEDVLAGFRMQAREKGLSLKAEVETLEGLSVHGAGGRIRQVLSNLVGNAVKFTERGGVTVHARMFDRDGRSVLEVRVEDTGHGIPADRLEDIFQPFRQGDDSLTRRFGGAGLGLAIARELTERMGGSIAVESAPEDGASFVVTVPVMPLAGESVLMPSEGRLSCLMLGFDGATEALVRAILAARGAGVSAVQTPLEAEQRLRRGEAAAACVRVRGPGDVETVRRLAAIGPRVAVSAVLSEEDPALSATLRRLGVPTVAQPLTAAKVAWLLEQKKALRSAS</sequence>
<evidence type="ECO:0000256" key="7">
    <source>
        <dbReference type="ARBA" id="ARBA00023012"/>
    </source>
</evidence>
<dbReference type="InterPro" id="IPR036890">
    <property type="entry name" value="HATPase_C_sf"/>
</dbReference>
<dbReference type="FunFam" id="3.30.565.10:FF:000010">
    <property type="entry name" value="Sensor histidine kinase RcsC"/>
    <property type="match status" value="1"/>
</dbReference>
<evidence type="ECO:0000256" key="5">
    <source>
        <dbReference type="ARBA" id="ARBA00022679"/>
    </source>
</evidence>
<dbReference type="AlphaFoldDB" id="K9GPC9"/>
<dbReference type="InterPro" id="IPR003660">
    <property type="entry name" value="HAMP_dom"/>
</dbReference>
<keyword evidence="12" id="KW-1185">Reference proteome</keyword>
<dbReference type="CDD" id="cd16922">
    <property type="entry name" value="HATPase_EvgS-ArcB-TorS-like"/>
    <property type="match status" value="1"/>
</dbReference>
<dbReference type="EMBL" id="ANHY01000021">
    <property type="protein sequence ID" value="EKV26987.1"/>
    <property type="molecule type" value="Genomic_DNA"/>
</dbReference>
<dbReference type="PROSITE" id="PS50109">
    <property type="entry name" value="HIS_KIN"/>
    <property type="match status" value="1"/>
</dbReference>
<keyword evidence="8" id="KW-1133">Transmembrane helix</keyword>
<feature type="transmembrane region" description="Helical" evidence="8">
    <location>
        <begin position="21"/>
        <end position="39"/>
    </location>
</feature>
<dbReference type="OrthoDB" id="7179697at2"/>
<dbReference type="SUPFAM" id="SSF55874">
    <property type="entry name" value="ATPase domain of HSP90 chaperone/DNA topoisomerase II/histidine kinase"/>
    <property type="match status" value="1"/>
</dbReference>
<dbReference type="Gene3D" id="6.10.340.10">
    <property type="match status" value="1"/>
</dbReference>
<dbReference type="STRING" id="1238182.C882_1916"/>
<dbReference type="SMART" id="SM00388">
    <property type="entry name" value="HisKA"/>
    <property type="match status" value="1"/>
</dbReference>
<evidence type="ECO:0000313" key="12">
    <source>
        <dbReference type="Proteomes" id="UP000009881"/>
    </source>
</evidence>
<dbReference type="Gene3D" id="3.30.565.10">
    <property type="entry name" value="Histidine kinase-like ATPase, C-terminal domain"/>
    <property type="match status" value="1"/>
</dbReference>
<comment type="caution">
    <text evidence="11">The sequence shown here is derived from an EMBL/GenBank/DDBJ whole genome shotgun (WGS) entry which is preliminary data.</text>
</comment>
<dbReference type="InterPro" id="IPR003661">
    <property type="entry name" value="HisK_dim/P_dom"/>
</dbReference>
<keyword evidence="5" id="KW-0808">Transferase</keyword>
<dbReference type="GO" id="GO:0009927">
    <property type="term" value="F:histidine phosphotransfer kinase activity"/>
    <property type="evidence" value="ECO:0007669"/>
    <property type="project" value="TreeGrafter"/>
</dbReference>
<evidence type="ECO:0000259" key="10">
    <source>
        <dbReference type="PROSITE" id="PS50885"/>
    </source>
</evidence>
<keyword evidence="4" id="KW-0597">Phosphoprotein</keyword>
<dbReference type="SUPFAM" id="SSF47384">
    <property type="entry name" value="Homodimeric domain of signal transducing histidine kinase"/>
    <property type="match status" value="1"/>
</dbReference>
<dbReference type="Gene3D" id="3.30.450.20">
    <property type="entry name" value="PAS domain"/>
    <property type="match status" value="1"/>
</dbReference>
<dbReference type="Proteomes" id="UP000009881">
    <property type="component" value="Unassembled WGS sequence"/>
</dbReference>
<dbReference type="PANTHER" id="PTHR43047">
    <property type="entry name" value="TWO-COMPONENT HISTIDINE PROTEIN KINASE"/>
    <property type="match status" value="1"/>
</dbReference>
<dbReference type="PATRIC" id="fig|1238182.3.peg.3870"/>
<dbReference type="Pfam" id="PF00512">
    <property type="entry name" value="HisKA"/>
    <property type="match status" value="1"/>
</dbReference>
<keyword evidence="6 11" id="KW-0418">Kinase</keyword>
<dbReference type="InterPro" id="IPR036097">
    <property type="entry name" value="HisK_dim/P_sf"/>
</dbReference>
<dbReference type="EC" id="2.7.13.3" evidence="3"/>
<evidence type="ECO:0000313" key="11">
    <source>
        <dbReference type="EMBL" id="EKV26987.1"/>
    </source>
</evidence>
<dbReference type="Pfam" id="PF02518">
    <property type="entry name" value="HATPase_c"/>
    <property type="match status" value="1"/>
</dbReference>